<feature type="transmembrane region" description="Helical" evidence="2">
    <location>
        <begin position="151"/>
        <end position="172"/>
    </location>
</feature>
<keyword evidence="2" id="KW-0472">Membrane</keyword>
<evidence type="ECO:0000313" key="3">
    <source>
        <dbReference type="EMBL" id="ORV92187.1"/>
    </source>
</evidence>
<feature type="region of interest" description="Disordered" evidence="1">
    <location>
        <begin position="1"/>
        <end position="54"/>
    </location>
</feature>
<dbReference type="AlphaFoldDB" id="A0A1X1WZW6"/>
<organism evidence="3 4">
    <name type="scientific">Mycolicibacterium iranicum</name>
    <name type="common">Mycobacterium iranicum</name>
    <dbReference type="NCBI Taxonomy" id="912594"/>
    <lineage>
        <taxon>Bacteria</taxon>
        <taxon>Bacillati</taxon>
        <taxon>Actinomycetota</taxon>
        <taxon>Actinomycetes</taxon>
        <taxon>Mycobacteriales</taxon>
        <taxon>Mycobacteriaceae</taxon>
        <taxon>Mycolicibacterium</taxon>
    </lineage>
</organism>
<evidence type="ECO:0000313" key="4">
    <source>
        <dbReference type="Proteomes" id="UP000193622"/>
    </source>
</evidence>
<name>A0A1X1WZW6_MYCIR</name>
<evidence type="ECO:0000256" key="1">
    <source>
        <dbReference type="SAM" id="MobiDB-lite"/>
    </source>
</evidence>
<feature type="transmembrane region" description="Helical" evidence="2">
    <location>
        <begin position="178"/>
        <end position="198"/>
    </location>
</feature>
<dbReference type="Proteomes" id="UP000193622">
    <property type="component" value="Unassembled WGS sequence"/>
</dbReference>
<dbReference type="RefSeq" id="WP_085171959.1">
    <property type="nucleotide sequence ID" value="NZ_LQPC01000010.1"/>
</dbReference>
<sequence length="204" mass="21191">MASDPPPETDPSSEQDDTSTRILRRAPLNTGSHPLPLPANADPPTSILRRHPTGAQPVVVEPITQYVPRAKPIAVGPPRSARSDPRSAIATAVLSILSGWASGVIATDLITGWWATDPLFCVAVGFLAAVSAAASISGVVALLLRRRTARLLIVVGAVIAVLIFASLFVAGAKLPAPVYALPLLPLTAIVLAALPATARWARTD</sequence>
<accession>A0A1X1WZW6</accession>
<keyword evidence="2" id="KW-1133">Transmembrane helix</keyword>
<gene>
    <name evidence="3" type="ORF">AWC12_02830</name>
</gene>
<evidence type="ECO:0000256" key="2">
    <source>
        <dbReference type="SAM" id="Phobius"/>
    </source>
</evidence>
<feature type="transmembrane region" description="Helical" evidence="2">
    <location>
        <begin position="122"/>
        <end position="144"/>
    </location>
</feature>
<reference evidence="3 4" key="1">
    <citation type="submission" date="2016-01" db="EMBL/GenBank/DDBJ databases">
        <title>The new phylogeny of the genus Mycobacterium.</title>
        <authorList>
            <person name="Tarcisio F."/>
            <person name="Conor M."/>
            <person name="Antonella G."/>
            <person name="Elisabetta G."/>
            <person name="Giulia F.S."/>
            <person name="Sara T."/>
            <person name="Anna F."/>
            <person name="Clotilde B."/>
            <person name="Roberto B."/>
            <person name="Veronica D.S."/>
            <person name="Fabio R."/>
            <person name="Monica P."/>
            <person name="Olivier J."/>
            <person name="Enrico T."/>
            <person name="Nicola S."/>
        </authorList>
    </citation>
    <scope>NUCLEOTIDE SEQUENCE [LARGE SCALE GENOMIC DNA]</scope>
    <source>
        <strain evidence="3 4">DSM 45541</strain>
    </source>
</reference>
<comment type="caution">
    <text evidence="3">The sequence shown here is derived from an EMBL/GenBank/DDBJ whole genome shotgun (WGS) entry which is preliminary data.</text>
</comment>
<proteinExistence type="predicted"/>
<feature type="transmembrane region" description="Helical" evidence="2">
    <location>
        <begin position="88"/>
        <end position="116"/>
    </location>
</feature>
<keyword evidence="2" id="KW-0812">Transmembrane</keyword>
<dbReference type="EMBL" id="LQPC01000010">
    <property type="protein sequence ID" value="ORV92187.1"/>
    <property type="molecule type" value="Genomic_DNA"/>
</dbReference>
<protein>
    <submittedName>
        <fullName evidence="3">Uncharacterized protein</fullName>
    </submittedName>
</protein>